<reference evidence="2" key="1">
    <citation type="submission" date="2023-10" db="EMBL/GenBank/DDBJ databases">
        <title>Genome assemblies of two species of porcelain crab, Petrolisthes cinctipes and Petrolisthes manimaculis (Anomura: Porcellanidae).</title>
        <authorList>
            <person name="Angst P."/>
        </authorList>
    </citation>
    <scope>NUCLEOTIDE SEQUENCE</scope>
    <source>
        <strain evidence="2">PB745_01</strain>
        <tissue evidence="2">Gill</tissue>
    </source>
</reference>
<dbReference type="EMBL" id="JAWQEG010000955">
    <property type="protein sequence ID" value="KAK3883789.1"/>
    <property type="molecule type" value="Genomic_DNA"/>
</dbReference>
<gene>
    <name evidence="2" type="ORF">Pcinc_011914</name>
</gene>
<keyword evidence="3" id="KW-1185">Reference proteome</keyword>
<feature type="region of interest" description="Disordered" evidence="1">
    <location>
        <begin position="53"/>
        <end position="85"/>
    </location>
</feature>
<feature type="region of interest" description="Disordered" evidence="1">
    <location>
        <begin position="1"/>
        <end position="20"/>
    </location>
</feature>
<proteinExistence type="predicted"/>
<protein>
    <submittedName>
        <fullName evidence="2">Uncharacterized protein</fullName>
    </submittedName>
</protein>
<dbReference type="Proteomes" id="UP001286313">
    <property type="component" value="Unassembled WGS sequence"/>
</dbReference>
<feature type="compositionally biased region" description="Basic and acidic residues" evidence="1">
    <location>
        <begin position="75"/>
        <end position="85"/>
    </location>
</feature>
<evidence type="ECO:0000313" key="3">
    <source>
        <dbReference type="Proteomes" id="UP001286313"/>
    </source>
</evidence>
<sequence length="85" mass="9726">MRTRYGRLTATRSGDGSAMDEMTERERWIYDNFIFLSPHIVRCPSRQTKKFPLVNVKGSEATPPPPSRPSTAMPEEERPGEMTLQ</sequence>
<accession>A0AAE1G1Q4</accession>
<organism evidence="2 3">
    <name type="scientific">Petrolisthes cinctipes</name>
    <name type="common">Flat porcelain crab</name>
    <dbReference type="NCBI Taxonomy" id="88211"/>
    <lineage>
        <taxon>Eukaryota</taxon>
        <taxon>Metazoa</taxon>
        <taxon>Ecdysozoa</taxon>
        <taxon>Arthropoda</taxon>
        <taxon>Crustacea</taxon>
        <taxon>Multicrustacea</taxon>
        <taxon>Malacostraca</taxon>
        <taxon>Eumalacostraca</taxon>
        <taxon>Eucarida</taxon>
        <taxon>Decapoda</taxon>
        <taxon>Pleocyemata</taxon>
        <taxon>Anomura</taxon>
        <taxon>Galatheoidea</taxon>
        <taxon>Porcellanidae</taxon>
        <taxon>Petrolisthes</taxon>
    </lineage>
</organism>
<name>A0AAE1G1Q4_PETCI</name>
<evidence type="ECO:0000256" key="1">
    <source>
        <dbReference type="SAM" id="MobiDB-lite"/>
    </source>
</evidence>
<evidence type="ECO:0000313" key="2">
    <source>
        <dbReference type="EMBL" id="KAK3883789.1"/>
    </source>
</evidence>
<comment type="caution">
    <text evidence="2">The sequence shown here is derived from an EMBL/GenBank/DDBJ whole genome shotgun (WGS) entry which is preliminary data.</text>
</comment>
<dbReference type="AlphaFoldDB" id="A0AAE1G1Q4"/>